<dbReference type="EMBL" id="KE356561">
    <property type="protein sequence ID" value="ERG96559.1"/>
    <property type="molecule type" value="Genomic_DNA"/>
</dbReference>
<name>U1N149_9EURY</name>
<sequence>MTQYQSGGMTQLWYFIRVIRMEIADVTTA</sequence>
<accession>U1N149</accession>
<proteinExistence type="predicted"/>
<evidence type="ECO:0000313" key="2">
    <source>
        <dbReference type="Proteomes" id="UP000030710"/>
    </source>
</evidence>
<dbReference type="Proteomes" id="UP000030710">
    <property type="component" value="Unassembled WGS sequence"/>
</dbReference>
<dbReference type="HOGENOM" id="CLU_3408353_0_0_2"/>
<protein>
    <submittedName>
        <fullName evidence="1">Uncharacterized protein</fullName>
    </submittedName>
</protein>
<reference evidence="1 2" key="1">
    <citation type="journal article" date="2013" name="PLoS ONE">
        <title>Assembly-driven community genomics of a hypersaline microbial ecosystem.</title>
        <authorList>
            <person name="Podell S."/>
            <person name="Ugalde J.A."/>
            <person name="Narasingarao P."/>
            <person name="Banfield J.F."/>
            <person name="Heidelberg K.B."/>
            <person name="Allen E.E."/>
        </authorList>
    </citation>
    <scope>NUCLEOTIDE SEQUENCE [LARGE SCALE GENOMIC DNA]</scope>
    <source>
        <strain evidence="2">J07HQW2</strain>
    </source>
</reference>
<evidence type="ECO:0000313" key="1">
    <source>
        <dbReference type="EMBL" id="ERG96559.1"/>
    </source>
</evidence>
<gene>
    <name evidence="1" type="ORF">J07HQW2_03039</name>
</gene>
<organism evidence="1 2">
    <name type="scientific">Haloquadratum walsbyi J07HQW2</name>
    <dbReference type="NCBI Taxonomy" id="1238425"/>
    <lineage>
        <taxon>Archaea</taxon>
        <taxon>Methanobacteriati</taxon>
        <taxon>Methanobacteriota</taxon>
        <taxon>Stenosarchaea group</taxon>
        <taxon>Halobacteria</taxon>
        <taxon>Halobacteriales</taxon>
        <taxon>Haloferacaceae</taxon>
        <taxon>Haloquadratum</taxon>
    </lineage>
</organism>
<dbReference type="AlphaFoldDB" id="U1N149"/>